<dbReference type="Proteomes" id="UP000295453">
    <property type="component" value="Unassembled WGS sequence"/>
</dbReference>
<evidence type="ECO:0000313" key="4">
    <source>
        <dbReference type="EMBL" id="TCJ23888.1"/>
    </source>
</evidence>
<dbReference type="InterPro" id="IPR029069">
    <property type="entry name" value="HotDog_dom_sf"/>
</dbReference>
<dbReference type="Gene3D" id="3.10.129.10">
    <property type="entry name" value="Hotdog Thioesterase"/>
    <property type="match status" value="1"/>
</dbReference>
<dbReference type="Pfam" id="PF13452">
    <property type="entry name" value="FAS1_DH_region"/>
    <property type="match status" value="1"/>
</dbReference>
<evidence type="ECO:0000256" key="1">
    <source>
        <dbReference type="ARBA" id="ARBA00005254"/>
    </source>
</evidence>
<dbReference type="PANTHER" id="PTHR13078">
    <property type="entry name" value="PEROXISOMAL MULTIFUNCTIONAL ENZYME TYPE 2-RELATED"/>
    <property type="match status" value="1"/>
</dbReference>
<comment type="similarity">
    <text evidence="1">Belongs to the enoyl-CoA hydratase/isomerase family.</text>
</comment>
<dbReference type="PANTHER" id="PTHR13078:SF56">
    <property type="entry name" value="PEROXISOMAL MULTIFUNCTIONAL ENZYME TYPE 2"/>
    <property type="match status" value="1"/>
</dbReference>
<comment type="caution">
    <text evidence="4">The sequence shown here is derived from an EMBL/GenBank/DDBJ whole genome shotgun (WGS) entry which is preliminary data.</text>
</comment>
<reference evidence="4 5" key="1">
    <citation type="submission" date="2019-03" db="EMBL/GenBank/DDBJ databases">
        <authorList>
            <person name="Kim M.K.M."/>
        </authorList>
    </citation>
    <scope>NUCLEOTIDE SEQUENCE [LARGE SCALE GENOMIC DNA]</scope>
    <source>
        <strain evidence="4 5">18JY15-6</strain>
    </source>
</reference>
<organism evidence="4 5">
    <name type="scientific">Nocardioides jejuensis</name>
    <dbReference type="NCBI Taxonomy" id="2502782"/>
    <lineage>
        <taxon>Bacteria</taxon>
        <taxon>Bacillati</taxon>
        <taxon>Actinomycetota</taxon>
        <taxon>Actinomycetes</taxon>
        <taxon>Propionibacteriales</taxon>
        <taxon>Nocardioidaceae</taxon>
        <taxon>Nocardioides</taxon>
    </lineage>
</organism>
<protein>
    <submittedName>
        <fullName evidence="4">Dehydratase</fullName>
    </submittedName>
</protein>
<evidence type="ECO:0000259" key="2">
    <source>
        <dbReference type="Pfam" id="PF01575"/>
    </source>
</evidence>
<proteinExistence type="inferred from homology"/>
<dbReference type="GO" id="GO:0003857">
    <property type="term" value="F:(3S)-3-hydroxyacyl-CoA dehydrogenase (NAD+) activity"/>
    <property type="evidence" value="ECO:0007669"/>
    <property type="project" value="TreeGrafter"/>
</dbReference>
<dbReference type="GO" id="GO:0006635">
    <property type="term" value="P:fatty acid beta-oxidation"/>
    <property type="evidence" value="ECO:0007669"/>
    <property type="project" value="TreeGrafter"/>
</dbReference>
<accession>A0A4R1C1J1</accession>
<dbReference type="EMBL" id="SJZJ01000015">
    <property type="protein sequence ID" value="TCJ23888.1"/>
    <property type="molecule type" value="Genomic_DNA"/>
</dbReference>
<dbReference type="CDD" id="cd03441">
    <property type="entry name" value="R_hydratase_like"/>
    <property type="match status" value="1"/>
</dbReference>
<dbReference type="SUPFAM" id="SSF54637">
    <property type="entry name" value="Thioesterase/thiol ester dehydrase-isomerase"/>
    <property type="match status" value="2"/>
</dbReference>
<dbReference type="GO" id="GO:0044594">
    <property type="term" value="F:17-beta-hydroxysteroid dehydrogenase (NAD+) activity"/>
    <property type="evidence" value="ECO:0007669"/>
    <property type="project" value="TreeGrafter"/>
</dbReference>
<dbReference type="GO" id="GO:0004300">
    <property type="term" value="F:enoyl-CoA hydratase activity"/>
    <property type="evidence" value="ECO:0007669"/>
    <property type="project" value="TreeGrafter"/>
</dbReference>
<dbReference type="RefSeq" id="WP_131583578.1">
    <property type="nucleotide sequence ID" value="NZ_SJZJ01000015.1"/>
</dbReference>
<gene>
    <name evidence="4" type="ORF">EPD65_09730</name>
</gene>
<dbReference type="AlphaFoldDB" id="A0A4R1C1J1"/>
<sequence length="294" mass="31644">MSTETLKATTPVSFNDDGIGEWTEDVVFEVTRERIAEYAAATNDPIEAHLKGEIASPVFAVVPTFFSMAPAALEVAPVELLMKLVHGEQDFHFHAPIRPGDVLTCRARATGYAALSTGSTVVVKAETRNQDDVLVNEQFITAFFRGVDAGKDVGELAPGHALDPALTTGTPIAEVTAHVDEDQTFRYSPASGDPMPIHLDEEIAQMSGLPGIINHGLCTMAFTSWAALDSFADGDVTRLKRFAVRFAKPVLPGEDITTRFWELPATTEGDRAVGFETSVGDALVIRDGLAVFTH</sequence>
<keyword evidence="5" id="KW-1185">Reference proteome</keyword>
<dbReference type="InterPro" id="IPR039569">
    <property type="entry name" value="FAS1-like_DH_region"/>
</dbReference>
<dbReference type="Pfam" id="PF01575">
    <property type="entry name" value="MaoC_dehydratas"/>
    <property type="match status" value="1"/>
</dbReference>
<evidence type="ECO:0000313" key="5">
    <source>
        <dbReference type="Proteomes" id="UP000295453"/>
    </source>
</evidence>
<name>A0A4R1C1J1_9ACTN</name>
<evidence type="ECO:0000259" key="3">
    <source>
        <dbReference type="Pfam" id="PF13452"/>
    </source>
</evidence>
<dbReference type="OrthoDB" id="5415111at2"/>
<feature type="domain" description="MaoC-like" evidence="2">
    <location>
        <begin position="170"/>
        <end position="263"/>
    </location>
</feature>
<feature type="domain" description="FAS1-like dehydratase" evidence="3">
    <location>
        <begin position="19"/>
        <end position="137"/>
    </location>
</feature>
<dbReference type="InterPro" id="IPR002539">
    <property type="entry name" value="MaoC-like_dom"/>
</dbReference>